<protein>
    <submittedName>
        <fullName evidence="1">Uncharacterized protein</fullName>
    </submittedName>
</protein>
<gene>
    <name evidence="1" type="ORF">Gundel1_21</name>
</gene>
<keyword evidence="2" id="KW-1185">Reference proteome</keyword>
<reference evidence="1" key="1">
    <citation type="submission" date="2020-07" db="EMBL/GenBank/DDBJ databases">
        <title>Highly diverse flavobacterial phages as mortality factor during North Sea spring blooms.</title>
        <authorList>
            <person name="Bartlau N."/>
            <person name="Wichels A."/>
            <person name="Krohne G."/>
            <person name="Adriaenssens E.M."/>
            <person name="Heins A."/>
            <person name="Fuchs B.M."/>
            <person name="Amann R."/>
            <person name="Moraru C."/>
        </authorList>
    </citation>
    <scope>NUCLEOTIDE SEQUENCE</scope>
</reference>
<organism evidence="1 2">
    <name type="scientific">Tenacibaculum phage Gundel_1</name>
    <dbReference type="NCBI Taxonomy" id="2745672"/>
    <lineage>
        <taxon>Viruses</taxon>
        <taxon>Duplodnaviria</taxon>
        <taxon>Heunggongvirae</taxon>
        <taxon>Uroviricota</taxon>
        <taxon>Caudoviricetes</taxon>
        <taxon>Pachyviridae</taxon>
        <taxon>Gundelvirus</taxon>
        <taxon>Gundelvirus Gundel</taxon>
    </lineage>
</organism>
<dbReference type="Proteomes" id="UP000693868">
    <property type="component" value="Segment"/>
</dbReference>
<evidence type="ECO:0000313" key="2">
    <source>
        <dbReference type="Proteomes" id="UP000693868"/>
    </source>
</evidence>
<evidence type="ECO:0000313" key="1">
    <source>
        <dbReference type="EMBL" id="QQV91452.1"/>
    </source>
</evidence>
<dbReference type="EMBL" id="MT732474">
    <property type="protein sequence ID" value="QQV91452.1"/>
    <property type="molecule type" value="Genomic_DNA"/>
</dbReference>
<accession>A0A8E5EC33</accession>
<name>A0A8E5EC33_9CAUD</name>
<sequence length="144" mass="17230">MFKTFGENNITLDEISKSTKIDKEFLLMLLNNEGQMVENISRLIQFANLRLTLVKYKMKFHTTYHVSKDVIMFCRIVEPKCNISYDKITGEFFNLNFKRKRIEKKLSTIEKQQVLADFKSFKETHIDKLYDEKFMQRINQLNSV</sequence>
<proteinExistence type="predicted"/>